<evidence type="ECO:0000256" key="8">
    <source>
        <dbReference type="ARBA" id="ARBA00023008"/>
    </source>
</evidence>
<dbReference type="Gene3D" id="2.60.40.420">
    <property type="entry name" value="Cupredoxins - blue copper proteins"/>
    <property type="match status" value="1"/>
</dbReference>
<feature type="chain" id="PRO_5040564794" evidence="12">
    <location>
        <begin position="24"/>
        <end position="158"/>
    </location>
</feature>
<dbReference type="Gramene" id="KOM39163">
    <property type="protein sequence ID" value="KOM39163"/>
    <property type="gene ID" value="LR48_Vigan03g254500"/>
</dbReference>
<dbReference type="OMA" id="YICGVED"/>
<keyword evidence="11" id="KW-0325">Glycoprotein</keyword>
<evidence type="ECO:0000313" key="14">
    <source>
        <dbReference type="EMBL" id="KAG2406307.1"/>
    </source>
</evidence>
<evidence type="ECO:0000313" key="17">
    <source>
        <dbReference type="Proteomes" id="UP000743370"/>
    </source>
</evidence>
<evidence type="ECO:0000259" key="13">
    <source>
        <dbReference type="PROSITE" id="PS51485"/>
    </source>
</evidence>
<dbReference type="FunFam" id="2.60.40.420:FF:000067">
    <property type="entry name" value="Cupredoxin superfamily protein"/>
    <property type="match status" value="1"/>
</dbReference>
<dbReference type="PANTHER" id="PTHR33021">
    <property type="entry name" value="BLUE COPPER PROTEIN"/>
    <property type="match status" value="1"/>
</dbReference>
<keyword evidence="2" id="KW-0813">Transport</keyword>
<dbReference type="STRING" id="3914.A0A0L9U8R2"/>
<evidence type="ECO:0000256" key="11">
    <source>
        <dbReference type="ARBA" id="ARBA00023180"/>
    </source>
</evidence>
<keyword evidence="9" id="KW-0472">Membrane</keyword>
<dbReference type="InterPro" id="IPR039391">
    <property type="entry name" value="Phytocyanin-like"/>
</dbReference>
<sequence>MALSPLTILVVIATIFLPSIAVAKDIVVGDDHGWTVGFDYSAWAADKTFFVGDVLVFKYAVGEHNVFKVNGTAFQSCTVPPPSEALTTGSDRIVLAIPGRKWYICGFGGHCSAGQKLVITVQPQTLPPTLPPAPAPSPSKDGHGFGGWVSKKILTIFH</sequence>
<keyword evidence="7" id="KW-1133">Transmembrane helix</keyword>
<dbReference type="GO" id="GO:0005886">
    <property type="term" value="C:plasma membrane"/>
    <property type="evidence" value="ECO:0007669"/>
    <property type="project" value="TreeGrafter"/>
</dbReference>
<evidence type="ECO:0000256" key="10">
    <source>
        <dbReference type="ARBA" id="ARBA00023157"/>
    </source>
</evidence>
<dbReference type="GO" id="GO:0009055">
    <property type="term" value="F:electron transfer activity"/>
    <property type="evidence" value="ECO:0007669"/>
    <property type="project" value="InterPro"/>
</dbReference>
<evidence type="ECO:0000256" key="2">
    <source>
        <dbReference type="ARBA" id="ARBA00022448"/>
    </source>
</evidence>
<keyword evidence="6" id="KW-0249">Electron transport</keyword>
<accession>A0A0L9U8R2</accession>
<keyword evidence="10" id="KW-1015">Disulfide bond</keyword>
<keyword evidence="5 12" id="KW-0732">Signal</keyword>
<dbReference type="Proteomes" id="UP000053144">
    <property type="component" value="Chromosome 3"/>
</dbReference>
<protein>
    <submittedName>
        <fullName evidence="14">Blue copper protein</fullName>
    </submittedName>
</protein>
<dbReference type="InterPro" id="IPR003245">
    <property type="entry name" value="Phytocyanin_dom"/>
</dbReference>
<evidence type="ECO:0000256" key="4">
    <source>
        <dbReference type="ARBA" id="ARBA00022723"/>
    </source>
</evidence>
<dbReference type="KEGG" id="var:108328775"/>
<keyword evidence="8" id="KW-0186">Copper</keyword>
<dbReference type="InterPro" id="IPR008972">
    <property type="entry name" value="Cupredoxin"/>
</dbReference>
<evidence type="ECO:0000313" key="16">
    <source>
        <dbReference type="Proteomes" id="UP000053144"/>
    </source>
</evidence>
<keyword evidence="4" id="KW-0479">Metal-binding</keyword>
<reference evidence="15" key="2">
    <citation type="submission" date="2015-02" db="EMBL/GenBank/DDBJ databases">
        <authorList>
            <person name="Chooi Y.-H."/>
        </authorList>
    </citation>
    <scope>NUCLEOTIDE SEQUENCE</scope>
    <source>
        <tissue evidence="15">Seedling</tissue>
    </source>
</reference>
<name>A0A0L9U8R2_PHAAN</name>
<proteinExistence type="predicted"/>
<evidence type="ECO:0000256" key="12">
    <source>
        <dbReference type="SAM" id="SignalP"/>
    </source>
</evidence>
<evidence type="ECO:0000256" key="6">
    <source>
        <dbReference type="ARBA" id="ARBA00022982"/>
    </source>
</evidence>
<feature type="domain" description="Phytocyanin" evidence="13">
    <location>
        <begin position="24"/>
        <end position="123"/>
    </location>
</feature>
<comment type="subcellular location">
    <subcellularLocation>
        <location evidence="1">Membrane</location>
        <topology evidence="1">Single-pass type I membrane protein</topology>
    </subcellularLocation>
</comment>
<dbReference type="PANTHER" id="PTHR33021:SF533">
    <property type="entry name" value="PHYTOCYANIN DOMAIN-CONTAINING PROTEIN"/>
    <property type="match status" value="1"/>
</dbReference>
<evidence type="ECO:0000256" key="9">
    <source>
        <dbReference type="ARBA" id="ARBA00023136"/>
    </source>
</evidence>
<dbReference type="Proteomes" id="UP000743370">
    <property type="component" value="Unassembled WGS sequence"/>
</dbReference>
<dbReference type="EMBL" id="JABFOF010000002">
    <property type="protein sequence ID" value="KAG2406307.1"/>
    <property type="molecule type" value="Genomic_DNA"/>
</dbReference>
<evidence type="ECO:0000256" key="3">
    <source>
        <dbReference type="ARBA" id="ARBA00022692"/>
    </source>
</evidence>
<evidence type="ECO:0000313" key="15">
    <source>
        <dbReference type="EMBL" id="KOM39163.1"/>
    </source>
</evidence>
<dbReference type="AlphaFoldDB" id="A0A0L9U8R2"/>
<dbReference type="GO" id="GO:0009610">
    <property type="term" value="P:response to symbiotic fungus"/>
    <property type="evidence" value="ECO:0007669"/>
    <property type="project" value="UniProtKB-ARBA"/>
</dbReference>
<dbReference type="OrthoDB" id="687943at2759"/>
<organism evidence="15 16">
    <name type="scientific">Phaseolus angularis</name>
    <name type="common">Azuki bean</name>
    <name type="synonym">Vigna angularis</name>
    <dbReference type="NCBI Taxonomy" id="3914"/>
    <lineage>
        <taxon>Eukaryota</taxon>
        <taxon>Viridiplantae</taxon>
        <taxon>Streptophyta</taxon>
        <taxon>Embryophyta</taxon>
        <taxon>Tracheophyta</taxon>
        <taxon>Spermatophyta</taxon>
        <taxon>Magnoliopsida</taxon>
        <taxon>eudicotyledons</taxon>
        <taxon>Gunneridae</taxon>
        <taxon>Pentapetalae</taxon>
        <taxon>rosids</taxon>
        <taxon>fabids</taxon>
        <taxon>Fabales</taxon>
        <taxon>Fabaceae</taxon>
        <taxon>Papilionoideae</taxon>
        <taxon>50 kb inversion clade</taxon>
        <taxon>NPAAA clade</taxon>
        <taxon>indigoferoid/millettioid clade</taxon>
        <taxon>Phaseoleae</taxon>
        <taxon>Vigna</taxon>
    </lineage>
</organism>
<reference evidence="16" key="1">
    <citation type="journal article" date="2015" name="Proc. Natl. Acad. Sci. U.S.A.">
        <title>Genome sequencing of adzuki bean (Vigna angularis) provides insight into high starch and low fat accumulation and domestication.</title>
        <authorList>
            <person name="Yang K."/>
            <person name="Tian Z."/>
            <person name="Chen C."/>
            <person name="Luo L."/>
            <person name="Zhao B."/>
            <person name="Wang Z."/>
            <person name="Yu L."/>
            <person name="Li Y."/>
            <person name="Sun Y."/>
            <person name="Li W."/>
            <person name="Chen Y."/>
            <person name="Li Y."/>
            <person name="Zhang Y."/>
            <person name="Ai D."/>
            <person name="Zhao J."/>
            <person name="Shang C."/>
            <person name="Ma Y."/>
            <person name="Wu B."/>
            <person name="Wang M."/>
            <person name="Gao L."/>
            <person name="Sun D."/>
            <person name="Zhang P."/>
            <person name="Guo F."/>
            <person name="Wang W."/>
            <person name="Li Y."/>
            <person name="Wang J."/>
            <person name="Varshney R.K."/>
            <person name="Wang J."/>
            <person name="Ling H.Q."/>
            <person name="Wan P."/>
        </authorList>
    </citation>
    <scope>NUCLEOTIDE SEQUENCE</scope>
    <source>
        <strain evidence="16">cv. Jingnong 6</strain>
    </source>
</reference>
<feature type="signal peptide" evidence="12">
    <location>
        <begin position="1"/>
        <end position="23"/>
    </location>
</feature>
<evidence type="ECO:0000256" key="7">
    <source>
        <dbReference type="ARBA" id="ARBA00022989"/>
    </source>
</evidence>
<dbReference type="Pfam" id="PF02298">
    <property type="entry name" value="Cu_bind_like"/>
    <property type="match status" value="1"/>
</dbReference>
<dbReference type="SUPFAM" id="SSF49503">
    <property type="entry name" value="Cupredoxins"/>
    <property type="match status" value="1"/>
</dbReference>
<dbReference type="EMBL" id="CM003373">
    <property type="protein sequence ID" value="KOM39163.1"/>
    <property type="molecule type" value="Genomic_DNA"/>
</dbReference>
<evidence type="ECO:0000256" key="1">
    <source>
        <dbReference type="ARBA" id="ARBA00004479"/>
    </source>
</evidence>
<dbReference type="PROSITE" id="PS51485">
    <property type="entry name" value="PHYTOCYANIN"/>
    <property type="match status" value="1"/>
</dbReference>
<keyword evidence="3" id="KW-0812">Transmembrane</keyword>
<dbReference type="GO" id="GO:0046872">
    <property type="term" value="F:metal ion binding"/>
    <property type="evidence" value="ECO:0007669"/>
    <property type="project" value="UniProtKB-KW"/>
</dbReference>
<reference evidence="14 17" key="3">
    <citation type="submission" date="2020-05" db="EMBL/GenBank/DDBJ databases">
        <title>Vigna angularis (adzuki bean) Var. LongXiaoDou No. 4 denovo assembly.</title>
        <authorList>
            <person name="Xiang H."/>
        </authorList>
    </citation>
    <scope>NUCLEOTIDE SEQUENCE [LARGE SCALE GENOMIC DNA]</scope>
    <source>
        <tissue evidence="14">Leaf</tissue>
    </source>
</reference>
<dbReference type="CDD" id="cd04216">
    <property type="entry name" value="Phytocyanin"/>
    <property type="match status" value="1"/>
</dbReference>
<gene>
    <name evidence="14" type="ORF">HKW66_Vig0055630</name>
    <name evidence="15" type="ORF">LR48_Vigan03g254500</name>
</gene>
<evidence type="ECO:0000256" key="5">
    <source>
        <dbReference type="ARBA" id="ARBA00022729"/>
    </source>
</evidence>